<dbReference type="AlphaFoldDB" id="A0A1I1JHZ0"/>
<reference evidence="1 2" key="1">
    <citation type="submission" date="2016-10" db="EMBL/GenBank/DDBJ databases">
        <authorList>
            <person name="de Groot N.N."/>
        </authorList>
    </citation>
    <scope>NUCLEOTIDE SEQUENCE [LARGE SCALE GENOMIC DNA]</scope>
    <source>
        <strain evidence="1 2">DSM 19548</strain>
    </source>
</reference>
<dbReference type="OrthoDB" id="8347407at2"/>
<dbReference type="EMBL" id="FOLG01000005">
    <property type="protein sequence ID" value="SFC46248.1"/>
    <property type="molecule type" value="Genomic_DNA"/>
</dbReference>
<dbReference type="InterPro" id="IPR029033">
    <property type="entry name" value="His_PPase_superfam"/>
</dbReference>
<accession>A0A1I1JHZ0</accession>
<dbReference type="Pfam" id="PF00300">
    <property type="entry name" value="His_Phos_1"/>
    <property type="match status" value="1"/>
</dbReference>
<name>A0A1I1JHZ0_9RHOB</name>
<dbReference type="SMART" id="SM00855">
    <property type="entry name" value="PGAM"/>
    <property type="match status" value="1"/>
</dbReference>
<dbReference type="SUPFAM" id="SSF53254">
    <property type="entry name" value="Phosphoglycerate mutase-like"/>
    <property type="match status" value="1"/>
</dbReference>
<dbReference type="GO" id="GO:0005737">
    <property type="term" value="C:cytoplasm"/>
    <property type="evidence" value="ECO:0007669"/>
    <property type="project" value="TreeGrafter"/>
</dbReference>
<dbReference type="CDD" id="cd07067">
    <property type="entry name" value="HP_PGM_like"/>
    <property type="match status" value="1"/>
</dbReference>
<keyword evidence="2" id="KW-1185">Reference proteome</keyword>
<proteinExistence type="predicted"/>
<dbReference type="STRING" id="441112.SAMN04488094_10564"/>
<sequence>MVNWWWVRHGPTGRRDMNGWTDVPADLSDIPQLDRLADFLPAEAAIVSSDLVRAVATADALQRGRARLPHERGLREIHFGTWEAKTFDAVDAQDPQLARLYWESPGDVRPPGGESWNDLSRRVDRVVDWLTGEEGDIIAVSHFGPILSQVMRARACTPAEVLAETIAPLSVTRLAWDGTRWTAELVNHLP</sequence>
<evidence type="ECO:0000313" key="2">
    <source>
        <dbReference type="Proteomes" id="UP000198728"/>
    </source>
</evidence>
<organism evidence="1 2">
    <name type="scientific">Tropicimonas isoalkanivorans</name>
    <dbReference type="NCBI Taxonomy" id="441112"/>
    <lineage>
        <taxon>Bacteria</taxon>
        <taxon>Pseudomonadati</taxon>
        <taxon>Pseudomonadota</taxon>
        <taxon>Alphaproteobacteria</taxon>
        <taxon>Rhodobacterales</taxon>
        <taxon>Roseobacteraceae</taxon>
        <taxon>Tropicimonas</taxon>
    </lineage>
</organism>
<protein>
    <submittedName>
        <fullName evidence="1">Broad specificity phosphatase PhoE</fullName>
    </submittedName>
</protein>
<dbReference type="InterPro" id="IPR050275">
    <property type="entry name" value="PGM_Phosphatase"/>
</dbReference>
<dbReference type="PANTHER" id="PTHR48100:SF1">
    <property type="entry name" value="HISTIDINE PHOSPHATASE FAMILY PROTEIN-RELATED"/>
    <property type="match status" value="1"/>
</dbReference>
<dbReference type="InterPro" id="IPR013078">
    <property type="entry name" value="His_Pase_superF_clade-1"/>
</dbReference>
<gene>
    <name evidence="1" type="ORF">SAMN04488094_10564</name>
</gene>
<evidence type="ECO:0000313" key="1">
    <source>
        <dbReference type="EMBL" id="SFC46248.1"/>
    </source>
</evidence>
<dbReference type="Proteomes" id="UP000198728">
    <property type="component" value="Unassembled WGS sequence"/>
</dbReference>
<dbReference type="Gene3D" id="3.40.50.1240">
    <property type="entry name" value="Phosphoglycerate mutase-like"/>
    <property type="match status" value="1"/>
</dbReference>
<dbReference type="PANTHER" id="PTHR48100">
    <property type="entry name" value="BROAD-SPECIFICITY PHOSPHATASE YOR283W-RELATED"/>
    <property type="match status" value="1"/>
</dbReference>
<dbReference type="GO" id="GO:0016791">
    <property type="term" value="F:phosphatase activity"/>
    <property type="evidence" value="ECO:0007669"/>
    <property type="project" value="TreeGrafter"/>
</dbReference>